<organism evidence="1 2">
    <name type="scientific">Pelagibacterium luteolum</name>
    <dbReference type="NCBI Taxonomy" id="440168"/>
    <lineage>
        <taxon>Bacteria</taxon>
        <taxon>Pseudomonadati</taxon>
        <taxon>Pseudomonadota</taxon>
        <taxon>Alphaproteobacteria</taxon>
        <taxon>Hyphomicrobiales</taxon>
        <taxon>Devosiaceae</taxon>
        <taxon>Pelagibacterium</taxon>
    </lineage>
</organism>
<accession>A0A1G7UXJ3</accession>
<sequence>MRLPLAPSASKIIAFPHAIPTRLGSDFDHAQYPRLARALAPLAPVLTPLALAPTLHP</sequence>
<reference evidence="1 2" key="1">
    <citation type="submission" date="2016-10" db="EMBL/GenBank/DDBJ databases">
        <authorList>
            <person name="de Groot N.N."/>
        </authorList>
    </citation>
    <scope>NUCLEOTIDE SEQUENCE [LARGE SCALE GENOMIC DNA]</scope>
    <source>
        <strain evidence="1 2">CGMCC 1.10267</strain>
    </source>
</reference>
<evidence type="ECO:0000313" key="1">
    <source>
        <dbReference type="EMBL" id="SDG52184.1"/>
    </source>
</evidence>
<dbReference type="Proteomes" id="UP000199495">
    <property type="component" value="Unassembled WGS sequence"/>
</dbReference>
<evidence type="ECO:0000313" key="2">
    <source>
        <dbReference type="Proteomes" id="UP000199495"/>
    </source>
</evidence>
<dbReference type="RefSeq" id="WP_176762569.1">
    <property type="nucleotide sequence ID" value="NZ_FNCS01000003.1"/>
</dbReference>
<protein>
    <submittedName>
        <fullName evidence="1">Uncharacterized protein</fullName>
    </submittedName>
</protein>
<gene>
    <name evidence="1" type="ORF">SAMN04487974_103338</name>
</gene>
<name>A0A1G7UXJ3_9HYPH</name>
<dbReference type="EMBL" id="FNCS01000003">
    <property type="protein sequence ID" value="SDG52184.1"/>
    <property type="molecule type" value="Genomic_DNA"/>
</dbReference>
<proteinExistence type="predicted"/>
<dbReference type="STRING" id="440168.SAMN04487974_103338"/>
<keyword evidence="2" id="KW-1185">Reference proteome</keyword>
<dbReference type="AlphaFoldDB" id="A0A1G7UXJ3"/>